<sequence length="142" mass="15185">MDTTTQEAGHNPAKTRILIRNIAYWVTTVLVAASFGSGGIIYLSGSPEVAAGMQQLGFPPYFPMILGPWKLLGGIVILLPRLALLKEWAYAGMLFNLTAASAANAFAGNAVWHIITPLVVLLLVAASWALRPESKRLPGTLN</sequence>
<keyword evidence="4 5" id="KW-0472">Membrane</keyword>
<evidence type="ECO:0000256" key="1">
    <source>
        <dbReference type="ARBA" id="ARBA00004141"/>
    </source>
</evidence>
<comment type="caution">
    <text evidence="6">The sequence shown here is derived from an EMBL/GenBank/DDBJ whole genome shotgun (WGS) entry which is preliminary data.</text>
</comment>
<dbReference type="InterPro" id="IPR016944">
    <property type="entry name" value="UCP030066"/>
</dbReference>
<evidence type="ECO:0000256" key="5">
    <source>
        <dbReference type="SAM" id="Phobius"/>
    </source>
</evidence>
<feature type="transmembrane region" description="Helical" evidence="5">
    <location>
        <begin position="22"/>
        <end position="41"/>
    </location>
</feature>
<gene>
    <name evidence="6" type="ORF">EHO60_13095</name>
</gene>
<dbReference type="RefSeq" id="WP_135768647.1">
    <property type="nucleotide sequence ID" value="NZ_RQET01000009.1"/>
</dbReference>
<evidence type="ECO:0000256" key="3">
    <source>
        <dbReference type="ARBA" id="ARBA00022989"/>
    </source>
</evidence>
<evidence type="ECO:0000256" key="4">
    <source>
        <dbReference type="ARBA" id="ARBA00023136"/>
    </source>
</evidence>
<organism evidence="6 7">
    <name type="scientific">Leptospira fletcheri</name>
    <dbReference type="NCBI Taxonomy" id="2484981"/>
    <lineage>
        <taxon>Bacteria</taxon>
        <taxon>Pseudomonadati</taxon>
        <taxon>Spirochaetota</taxon>
        <taxon>Spirochaetia</taxon>
        <taxon>Leptospirales</taxon>
        <taxon>Leptospiraceae</taxon>
        <taxon>Leptospira</taxon>
    </lineage>
</organism>
<evidence type="ECO:0000313" key="7">
    <source>
        <dbReference type="Proteomes" id="UP000298458"/>
    </source>
</evidence>
<dbReference type="Proteomes" id="UP000298458">
    <property type="component" value="Unassembled WGS sequence"/>
</dbReference>
<protein>
    <submittedName>
        <fullName evidence="6">DoxX family protein</fullName>
    </submittedName>
</protein>
<keyword evidence="3 5" id="KW-1133">Transmembrane helix</keyword>
<evidence type="ECO:0000313" key="6">
    <source>
        <dbReference type="EMBL" id="TGK08960.1"/>
    </source>
</evidence>
<name>A0A4R9GCQ4_9LEPT</name>
<dbReference type="InterPro" id="IPR032808">
    <property type="entry name" value="DoxX"/>
</dbReference>
<comment type="subcellular location">
    <subcellularLocation>
        <location evidence="1">Membrane</location>
        <topology evidence="1">Multi-pass membrane protein</topology>
    </subcellularLocation>
</comment>
<dbReference type="Pfam" id="PF13564">
    <property type="entry name" value="DoxX_2"/>
    <property type="match status" value="1"/>
</dbReference>
<dbReference type="OrthoDB" id="7960583at2"/>
<proteinExistence type="predicted"/>
<accession>A0A4R9GCQ4</accession>
<keyword evidence="2 5" id="KW-0812">Transmembrane</keyword>
<feature type="transmembrane region" description="Helical" evidence="5">
    <location>
        <begin position="112"/>
        <end position="130"/>
    </location>
</feature>
<dbReference type="AlphaFoldDB" id="A0A4R9GCQ4"/>
<evidence type="ECO:0000256" key="2">
    <source>
        <dbReference type="ARBA" id="ARBA00022692"/>
    </source>
</evidence>
<reference evidence="6" key="1">
    <citation type="journal article" date="2019" name="PLoS Negl. Trop. Dis.">
        <title>Revisiting the worldwide diversity of Leptospira species in the environment.</title>
        <authorList>
            <person name="Vincent A.T."/>
            <person name="Schiettekatte O."/>
            <person name="Bourhy P."/>
            <person name="Veyrier F.J."/>
            <person name="Picardeau M."/>
        </authorList>
    </citation>
    <scope>NUCLEOTIDE SEQUENCE [LARGE SCALE GENOMIC DNA]</scope>
    <source>
        <strain evidence="6">SSW15</strain>
    </source>
</reference>
<dbReference type="GO" id="GO:0016020">
    <property type="term" value="C:membrane"/>
    <property type="evidence" value="ECO:0007669"/>
    <property type="project" value="UniProtKB-SubCell"/>
</dbReference>
<feature type="transmembrane region" description="Helical" evidence="5">
    <location>
        <begin position="61"/>
        <end position="79"/>
    </location>
</feature>
<dbReference type="EMBL" id="RQET01000009">
    <property type="protein sequence ID" value="TGK08960.1"/>
    <property type="molecule type" value="Genomic_DNA"/>
</dbReference>
<keyword evidence="7" id="KW-1185">Reference proteome</keyword>
<dbReference type="PIRSF" id="PIRSF030066">
    <property type="entry name" value="UCP030066"/>
    <property type="match status" value="1"/>
</dbReference>